<evidence type="ECO:0000313" key="3">
    <source>
        <dbReference type="Proteomes" id="UP000250235"/>
    </source>
</evidence>
<reference evidence="2 3" key="1">
    <citation type="journal article" date="2015" name="Proc. Natl. Acad. Sci. U.S.A.">
        <title>The resurrection genome of Boea hygrometrica: A blueprint for survival of dehydration.</title>
        <authorList>
            <person name="Xiao L."/>
            <person name="Yang G."/>
            <person name="Zhang L."/>
            <person name="Yang X."/>
            <person name="Zhao S."/>
            <person name="Ji Z."/>
            <person name="Zhou Q."/>
            <person name="Hu M."/>
            <person name="Wang Y."/>
            <person name="Chen M."/>
            <person name="Xu Y."/>
            <person name="Jin H."/>
            <person name="Xiao X."/>
            <person name="Hu G."/>
            <person name="Bao F."/>
            <person name="Hu Y."/>
            <person name="Wan P."/>
            <person name="Li L."/>
            <person name="Deng X."/>
            <person name="Kuang T."/>
            <person name="Xiang C."/>
            <person name="Zhu J.K."/>
            <person name="Oliver M.J."/>
            <person name="He Y."/>
        </authorList>
    </citation>
    <scope>NUCLEOTIDE SEQUENCE [LARGE SCALE GENOMIC DNA]</scope>
    <source>
        <strain evidence="3">cv. XS01</strain>
    </source>
</reference>
<feature type="compositionally biased region" description="Low complexity" evidence="1">
    <location>
        <begin position="28"/>
        <end position="40"/>
    </location>
</feature>
<dbReference type="Proteomes" id="UP000250235">
    <property type="component" value="Unassembled WGS sequence"/>
</dbReference>
<proteinExistence type="predicted"/>
<feature type="region of interest" description="Disordered" evidence="1">
    <location>
        <begin position="22"/>
        <end position="49"/>
    </location>
</feature>
<protein>
    <submittedName>
        <fullName evidence="2">Uncharacterized protein</fullName>
    </submittedName>
</protein>
<dbReference type="EMBL" id="KV060541">
    <property type="protein sequence ID" value="KZV06783.1"/>
    <property type="molecule type" value="Genomic_DNA"/>
</dbReference>
<dbReference type="AlphaFoldDB" id="A0A2Z7A2W4"/>
<keyword evidence="3" id="KW-1185">Reference proteome</keyword>
<name>A0A2Z7A2W4_9LAMI</name>
<accession>A0A2Z7A2W4</accession>
<evidence type="ECO:0000256" key="1">
    <source>
        <dbReference type="SAM" id="MobiDB-lite"/>
    </source>
</evidence>
<evidence type="ECO:0000313" key="2">
    <source>
        <dbReference type="EMBL" id="KZV06783.1"/>
    </source>
</evidence>
<sequence length="91" mass="10375">MNQLVQVLRSLLEKAIEEEDAQVTVDESVSSSDYNRSYSDQQEDSADEKSCASYEMSCDDISLDVITISSWLSADEAKRKRRCDVVLRFSR</sequence>
<organism evidence="2 3">
    <name type="scientific">Dorcoceras hygrometricum</name>
    <dbReference type="NCBI Taxonomy" id="472368"/>
    <lineage>
        <taxon>Eukaryota</taxon>
        <taxon>Viridiplantae</taxon>
        <taxon>Streptophyta</taxon>
        <taxon>Embryophyta</taxon>
        <taxon>Tracheophyta</taxon>
        <taxon>Spermatophyta</taxon>
        <taxon>Magnoliopsida</taxon>
        <taxon>eudicotyledons</taxon>
        <taxon>Gunneridae</taxon>
        <taxon>Pentapetalae</taxon>
        <taxon>asterids</taxon>
        <taxon>lamiids</taxon>
        <taxon>Lamiales</taxon>
        <taxon>Gesneriaceae</taxon>
        <taxon>Didymocarpoideae</taxon>
        <taxon>Trichosporeae</taxon>
        <taxon>Loxocarpinae</taxon>
        <taxon>Dorcoceras</taxon>
    </lineage>
</organism>
<gene>
    <name evidence="2" type="ORF">F511_45736</name>
</gene>